<keyword evidence="2" id="KW-0732">Signal</keyword>
<sequence length="108" mass="11801">MSVFTSLVVLCTLAAVGAPQKPLSRKKRPLASEIPMDIQRLLQKVTSYEQLESTFNLDIVGTKGKRFSMAVPPPCTPPGDTSPSPRGPQAELSRVAVLCLRDPVWRLL</sequence>
<dbReference type="Proteomes" id="UP000838412">
    <property type="component" value="Chromosome 2"/>
</dbReference>
<protein>
    <submittedName>
        <fullName evidence="3">Hypp1399 protein</fullName>
    </submittedName>
</protein>
<evidence type="ECO:0000256" key="2">
    <source>
        <dbReference type="SAM" id="SignalP"/>
    </source>
</evidence>
<evidence type="ECO:0000256" key="1">
    <source>
        <dbReference type="SAM" id="MobiDB-lite"/>
    </source>
</evidence>
<dbReference type="EMBL" id="OV696687">
    <property type="protein sequence ID" value="CAH1254741.1"/>
    <property type="molecule type" value="Genomic_DNA"/>
</dbReference>
<proteinExistence type="predicted"/>
<evidence type="ECO:0000313" key="4">
    <source>
        <dbReference type="Proteomes" id="UP000838412"/>
    </source>
</evidence>
<dbReference type="AlphaFoldDB" id="A0A8K0ENL0"/>
<name>A0A8K0ENL0_BRALA</name>
<reference evidence="3" key="1">
    <citation type="submission" date="2022-01" db="EMBL/GenBank/DDBJ databases">
        <authorList>
            <person name="Braso-Vives M."/>
        </authorList>
    </citation>
    <scope>NUCLEOTIDE SEQUENCE</scope>
</reference>
<gene>
    <name evidence="3" type="primary">Hypp1399</name>
    <name evidence="3" type="ORF">BLAG_LOCUS14031</name>
</gene>
<feature type="signal peptide" evidence="2">
    <location>
        <begin position="1"/>
        <end position="19"/>
    </location>
</feature>
<keyword evidence="4" id="KW-1185">Reference proteome</keyword>
<evidence type="ECO:0000313" key="3">
    <source>
        <dbReference type="EMBL" id="CAH1254741.1"/>
    </source>
</evidence>
<feature type="region of interest" description="Disordered" evidence="1">
    <location>
        <begin position="68"/>
        <end position="89"/>
    </location>
</feature>
<organism evidence="3 4">
    <name type="scientific">Branchiostoma lanceolatum</name>
    <name type="common">Common lancelet</name>
    <name type="synonym">Amphioxus lanceolatum</name>
    <dbReference type="NCBI Taxonomy" id="7740"/>
    <lineage>
        <taxon>Eukaryota</taxon>
        <taxon>Metazoa</taxon>
        <taxon>Chordata</taxon>
        <taxon>Cephalochordata</taxon>
        <taxon>Leptocardii</taxon>
        <taxon>Amphioxiformes</taxon>
        <taxon>Branchiostomatidae</taxon>
        <taxon>Branchiostoma</taxon>
    </lineage>
</organism>
<dbReference type="OrthoDB" id="8878063at2759"/>
<accession>A0A8K0ENL0</accession>
<feature type="chain" id="PRO_5035462880" evidence="2">
    <location>
        <begin position="20"/>
        <end position="108"/>
    </location>
</feature>